<accession>A0AAD5USK9</accession>
<feature type="compositionally biased region" description="Basic and acidic residues" evidence="6">
    <location>
        <begin position="128"/>
        <end position="145"/>
    </location>
</feature>
<evidence type="ECO:0000313" key="10">
    <source>
        <dbReference type="Proteomes" id="UP001212997"/>
    </source>
</evidence>
<comment type="subcellular location">
    <subcellularLocation>
        <location evidence="1 4">Nucleus</location>
    </subcellularLocation>
</comment>
<dbReference type="PANTHER" id="PTHR32075">
    <property type="entry name" value="ISWI CHROMATIN-REMODELING COMPLEX SUBUNIT YPL216W-RELATED"/>
    <property type="match status" value="1"/>
</dbReference>
<dbReference type="Pfam" id="PF02791">
    <property type="entry name" value="DDT"/>
    <property type="match status" value="1"/>
</dbReference>
<name>A0AAD5USK9_9APHY</name>
<feature type="region of interest" description="Disordered" evidence="6">
    <location>
        <begin position="802"/>
        <end position="821"/>
    </location>
</feature>
<feature type="region of interest" description="Disordered" evidence="6">
    <location>
        <begin position="234"/>
        <end position="293"/>
    </location>
</feature>
<keyword evidence="10" id="KW-1185">Reference proteome</keyword>
<organism evidence="9 10">
    <name type="scientific">Meripilus lineatus</name>
    <dbReference type="NCBI Taxonomy" id="2056292"/>
    <lineage>
        <taxon>Eukaryota</taxon>
        <taxon>Fungi</taxon>
        <taxon>Dikarya</taxon>
        <taxon>Basidiomycota</taxon>
        <taxon>Agaricomycotina</taxon>
        <taxon>Agaricomycetes</taxon>
        <taxon>Polyporales</taxon>
        <taxon>Meripilaceae</taxon>
        <taxon>Meripilus</taxon>
    </lineage>
</organism>
<evidence type="ECO:0000256" key="3">
    <source>
        <dbReference type="ARBA" id="ARBA00023242"/>
    </source>
</evidence>
<feature type="region of interest" description="Disordered" evidence="6">
    <location>
        <begin position="70"/>
        <end position="91"/>
    </location>
</feature>
<evidence type="ECO:0000256" key="4">
    <source>
        <dbReference type="PROSITE-ProRule" id="PRU00475"/>
    </source>
</evidence>
<dbReference type="InterPro" id="IPR013136">
    <property type="entry name" value="WSTF_Acf1_Cbp146"/>
</dbReference>
<evidence type="ECO:0008006" key="11">
    <source>
        <dbReference type="Google" id="ProtNLM"/>
    </source>
</evidence>
<feature type="coiled-coil region" evidence="5">
    <location>
        <begin position="538"/>
        <end position="565"/>
    </location>
</feature>
<dbReference type="PROSITE" id="PS51136">
    <property type="entry name" value="WAC"/>
    <property type="match status" value="1"/>
</dbReference>
<feature type="compositionally biased region" description="Low complexity" evidence="6">
    <location>
        <begin position="74"/>
        <end position="87"/>
    </location>
</feature>
<evidence type="ECO:0000256" key="6">
    <source>
        <dbReference type="SAM" id="MobiDB-lite"/>
    </source>
</evidence>
<dbReference type="Pfam" id="PF10537">
    <property type="entry name" value="WAC_Acf1_DNA_bd"/>
    <property type="match status" value="1"/>
</dbReference>
<dbReference type="InterPro" id="IPR028941">
    <property type="entry name" value="WHIM2_dom"/>
</dbReference>
<dbReference type="AlphaFoldDB" id="A0AAD5USK9"/>
<dbReference type="InterPro" id="IPR018501">
    <property type="entry name" value="DDT_dom"/>
</dbReference>
<feature type="region of interest" description="Disordered" evidence="6">
    <location>
        <begin position="128"/>
        <end position="147"/>
    </location>
</feature>
<evidence type="ECO:0000256" key="2">
    <source>
        <dbReference type="ARBA" id="ARBA00023054"/>
    </source>
</evidence>
<evidence type="ECO:0000256" key="5">
    <source>
        <dbReference type="SAM" id="Coils"/>
    </source>
</evidence>
<feature type="region of interest" description="Disordered" evidence="6">
    <location>
        <begin position="476"/>
        <end position="503"/>
    </location>
</feature>
<proteinExistence type="predicted"/>
<feature type="compositionally biased region" description="Basic and acidic residues" evidence="6">
    <location>
        <begin position="244"/>
        <end position="286"/>
    </location>
</feature>
<dbReference type="Pfam" id="PF15613">
    <property type="entry name" value="WSD"/>
    <property type="match status" value="1"/>
</dbReference>
<dbReference type="InterPro" id="IPR028942">
    <property type="entry name" value="WHIM1_dom"/>
</dbReference>
<feature type="region of interest" description="Disordered" evidence="6">
    <location>
        <begin position="307"/>
        <end position="327"/>
    </location>
</feature>
<dbReference type="Pfam" id="PF15612">
    <property type="entry name" value="WHIM1"/>
    <property type="match status" value="1"/>
</dbReference>
<dbReference type="GO" id="GO:0031509">
    <property type="term" value="P:subtelomeric heterochromatin formation"/>
    <property type="evidence" value="ECO:0007669"/>
    <property type="project" value="TreeGrafter"/>
</dbReference>
<keyword evidence="2 5" id="KW-0175">Coiled coil</keyword>
<sequence length="836" mass="94460">MHSRFPEPLKAAVLKAVQWQVMGRLDHLVEAVYERFKDRYFPDERVIVDLQGDKYYAQVVQVFPPRHAQIPARQSPDAQASSSSSPLSDEEPIHKIAEDLKISVKDATIRDDPNKYYYKVQILEEEKQPGSGKGTERTKAKEPKATKWSRSLMDTRCGDMSRDRLAFSKSILRRFIRDCVDREAAVASPWTVKPAIAARYGVNSVMPEETRIGVESIKKGEIDKRKKVWEEKEGPALKKQKRLAAAEEEKAKAAAAAAERREREAREKAEKLQKAKEEKERLDAEKKKKKPVRYPTEDLDITIGEKEKKAGMQRKKPAPSRIGMPFGRDHSTNEAFIMTWNFLVVYGQPLHLSTFSMDDFEQAIRHSVLDPPCPLIAEVHSTLIYNLRTVPFSRQGAIQSLKDDDSSNPRSCLGVSIDPLAEALEDIGNNWERAPLRHAELRNGWEESLIGCLKDHATVENFPKLREILTRLMFAPEPPTESDPSTSTSPASSPYPTALSIKTPPGQRYHTLLPEDKITILSFLCNLAVSSKAIHAHMENCEEMLTALRKEKIEVNRNKKQFAEEMAALVGESKEGTPKTNGVEDEAGAHESSELSEVPGSDAENGGLSSGKRSKESRRKTQAKERELARAKLASAKQAIAEHRRLDEEVNKLERRLEGIEREFRKLLGAVRVKPLGRDRFYNRIWWFDGMGSASLIGSGGTVQYGTGRIFIQGPSEFDIEVVQRREEDVTARRLEEEGEEGTLGVGEWGVYDDIETVDQFVAWLNPKGVRELALKNTFTKWWPHIGPGMRRRSADLANTAKLPEARRSARTKHPGSDISREPYMLWTNRRAVNSS</sequence>
<dbReference type="Proteomes" id="UP001212997">
    <property type="component" value="Unassembled WGS sequence"/>
</dbReference>
<dbReference type="GO" id="GO:0000785">
    <property type="term" value="C:chromatin"/>
    <property type="evidence" value="ECO:0007669"/>
    <property type="project" value="UniProtKB-ARBA"/>
</dbReference>
<dbReference type="EMBL" id="JANAWD010000680">
    <property type="protein sequence ID" value="KAJ3476676.1"/>
    <property type="molecule type" value="Genomic_DNA"/>
</dbReference>
<dbReference type="PANTHER" id="PTHR32075:SF6">
    <property type="entry name" value="ISWI CHROMATIN-REMODELING COMPLEX SUBUNIT YPL216W-RELATED"/>
    <property type="match status" value="1"/>
</dbReference>
<dbReference type="GO" id="GO:0005634">
    <property type="term" value="C:nucleus"/>
    <property type="evidence" value="ECO:0007669"/>
    <property type="project" value="UniProtKB-SubCell"/>
</dbReference>
<feature type="domain" description="DDT" evidence="7">
    <location>
        <begin position="330"/>
        <end position="393"/>
    </location>
</feature>
<keyword evidence="3 4" id="KW-0539">Nucleus</keyword>
<comment type="caution">
    <text evidence="9">The sequence shown here is derived from an EMBL/GenBank/DDBJ whole genome shotgun (WGS) entry which is preliminary data.</text>
</comment>
<evidence type="ECO:0000259" key="7">
    <source>
        <dbReference type="PROSITE" id="PS50827"/>
    </source>
</evidence>
<evidence type="ECO:0000259" key="8">
    <source>
        <dbReference type="PROSITE" id="PS51136"/>
    </source>
</evidence>
<protein>
    <recommendedName>
        <fullName evidence="11">Chromatin remodeling complex protein</fullName>
    </recommendedName>
</protein>
<evidence type="ECO:0000313" key="9">
    <source>
        <dbReference type="EMBL" id="KAJ3476676.1"/>
    </source>
</evidence>
<evidence type="ECO:0000256" key="1">
    <source>
        <dbReference type="ARBA" id="ARBA00004123"/>
    </source>
</evidence>
<feature type="compositionally biased region" description="Low complexity" evidence="6">
    <location>
        <begin position="482"/>
        <end position="500"/>
    </location>
</feature>
<reference evidence="9" key="1">
    <citation type="submission" date="2022-07" db="EMBL/GenBank/DDBJ databases">
        <title>Genome Sequence of Physisporinus lineatus.</title>
        <authorList>
            <person name="Buettner E."/>
        </authorList>
    </citation>
    <scope>NUCLEOTIDE SEQUENCE</scope>
    <source>
        <strain evidence="9">VT162</strain>
    </source>
</reference>
<feature type="domain" description="WAC" evidence="8">
    <location>
        <begin position="1"/>
        <end position="54"/>
    </location>
</feature>
<feature type="region of interest" description="Disordered" evidence="6">
    <location>
        <begin position="569"/>
        <end position="629"/>
    </location>
</feature>
<dbReference type="PROSITE" id="PS50827">
    <property type="entry name" value="DDT"/>
    <property type="match status" value="1"/>
</dbReference>
<gene>
    <name evidence="9" type="ORF">NLI96_g10995</name>
</gene>
<dbReference type="GO" id="GO:0000781">
    <property type="term" value="C:chromosome, telomeric region"/>
    <property type="evidence" value="ECO:0007669"/>
    <property type="project" value="GOC"/>
</dbReference>